<accession>A0A0L0MK12</accession>
<dbReference type="AlphaFoldDB" id="A0A0L0MK12"/>
<evidence type="ECO:0000313" key="2">
    <source>
        <dbReference type="EMBL" id="KND62718.1"/>
    </source>
</evidence>
<keyword evidence="1" id="KW-0812">Transmembrane</keyword>
<name>A0A0L0MK12_9MOLU</name>
<dbReference type="Proteomes" id="UP000037086">
    <property type="component" value="Unassembled WGS sequence"/>
</dbReference>
<evidence type="ECO:0000313" key="3">
    <source>
        <dbReference type="Proteomes" id="UP000037086"/>
    </source>
</evidence>
<sequence length="182" mass="21302">MLFVVLGYLKVVDQKTLVSYVCLTFFLTLIFAKKCEQILIINNLKLKNNKKNNQQKLKFFYKVQYEIFSKINLLINSGFVYAVIISGYLKDKKIGHLFYTVLQSCISNGPESTLSLNEIPIKLENISTDLDNKTFLLSLFWLIVFITQSIYWFLHYFVKKKNCRMINIKDSVHLDSAMIDLM</sequence>
<dbReference type="EMBL" id="JPSQ01000007">
    <property type="protein sequence ID" value="KND62718.1"/>
    <property type="molecule type" value="Genomic_DNA"/>
</dbReference>
<dbReference type="PATRIC" id="fig|198422.3.peg.316"/>
<reference evidence="2 3" key="1">
    <citation type="journal article" date="2015" name="BMC Microbiol.">
        <title>'Candidatus Phytoplasma phoenicium' associated with almond witches'-broom disease: from draft genome to genetic diversity among strain populations.</title>
        <authorList>
            <person name="Quaglino F."/>
            <person name="Kube M."/>
            <person name="Jawhari M."/>
            <person name="Abou-Jawdah Y."/>
            <person name="Siewert C."/>
            <person name="Choueiri E."/>
            <person name="Sobh H."/>
            <person name="Casati P."/>
            <person name="Tedeschi R."/>
            <person name="Molino Lova M."/>
            <person name="Alma A."/>
            <person name="Bianco P.A."/>
        </authorList>
    </citation>
    <scope>NUCLEOTIDE SEQUENCE [LARGE SCALE GENOMIC DNA]</scope>
    <source>
        <strain evidence="2 3">SA213</strain>
    </source>
</reference>
<keyword evidence="1" id="KW-0472">Membrane</keyword>
<feature type="transmembrane region" description="Helical" evidence="1">
    <location>
        <begin position="135"/>
        <end position="158"/>
    </location>
</feature>
<proteinExistence type="predicted"/>
<feature type="transmembrane region" description="Helical" evidence="1">
    <location>
        <begin position="16"/>
        <end position="32"/>
    </location>
</feature>
<organism evidence="2 3">
    <name type="scientific">Candidatus Phytoplasma phoenicium</name>
    <dbReference type="NCBI Taxonomy" id="198422"/>
    <lineage>
        <taxon>Bacteria</taxon>
        <taxon>Bacillati</taxon>
        <taxon>Mycoplasmatota</taxon>
        <taxon>Mollicutes</taxon>
        <taxon>Acholeplasmatales</taxon>
        <taxon>Acholeplasmataceae</taxon>
        <taxon>Candidatus Phytoplasma</taxon>
        <taxon>16SrIX (Pigeon pea witches'-broom group)</taxon>
    </lineage>
</organism>
<gene>
    <name evidence="2" type="ORF">AlmWB_00640</name>
</gene>
<comment type="caution">
    <text evidence="2">The sequence shown here is derived from an EMBL/GenBank/DDBJ whole genome shotgun (WGS) entry which is preliminary data.</text>
</comment>
<feature type="transmembrane region" description="Helical" evidence="1">
    <location>
        <begin position="71"/>
        <end position="89"/>
    </location>
</feature>
<keyword evidence="3" id="KW-1185">Reference proteome</keyword>
<keyword evidence="1" id="KW-1133">Transmembrane helix</keyword>
<evidence type="ECO:0000256" key="1">
    <source>
        <dbReference type="SAM" id="Phobius"/>
    </source>
</evidence>
<protein>
    <submittedName>
        <fullName evidence="2">Putative integral membrane protein</fullName>
    </submittedName>
</protein>